<organism evidence="1">
    <name type="scientific">marine sediment metagenome</name>
    <dbReference type="NCBI Taxonomy" id="412755"/>
    <lineage>
        <taxon>unclassified sequences</taxon>
        <taxon>metagenomes</taxon>
        <taxon>ecological metagenomes</taxon>
    </lineage>
</organism>
<protein>
    <submittedName>
        <fullName evidence="1">Uncharacterized protein</fullName>
    </submittedName>
</protein>
<reference evidence="1" key="1">
    <citation type="journal article" date="2015" name="Nature">
        <title>Complex archaea that bridge the gap between prokaryotes and eukaryotes.</title>
        <authorList>
            <person name="Spang A."/>
            <person name="Saw J.H."/>
            <person name="Jorgensen S.L."/>
            <person name="Zaremba-Niedzwiedzka K."/>
            <person name="Martijn J."/>
            <person name="Lind A.E."/>
            <person name="van Eijk R."/>
            <person name="Schleper C."/>
            <person name="Guy L."/>
            <person name="Ettema T.J."/>
        </authorList>
    </citation>
    <scope>NUCLEOTIDE SEQUENCE</scope>
</reference>
<accession>A0A0F9MRX1</accession>
<name>A0A0F9MRX1_9ZZZZ</name>
<gene>
    <name evidence="1" type="ORF">LCGC14_1425280</name>
</gene>
<sequence length="79" mass="9012">MTDEHIANTIEITTPGHFGTEQLKAIATFRQQYPEYASGDLLIELAENKRSITIRPQADPALSVKYYMVEPVEESEEER</sequence>
<dbReference type="AlphaFoldDB" id="A0A0F9MRX1"/>
<evidence type="ECO:0000313" key="1">
    <source>
        <dbReference type="EMBL" id="KKM71957.1"/>
    </source>
</evidence>
<dbReference type="EMBL" id="LAZR01009548">
    <property type="protein sequence ID" value="KKM71957.1"/>
    <property type="molecule type" value="Genomic_DNA"/>
</dbReference>
<comment type="caution">
    <text evidence="1">The sequence shown here is derived from an EMBL/GenBank/DDBJ whole genome shotgun (WGS) entry which is preliminary data.</text>
</comment>
<proteinExistence type="predicted"/>